<dbReference type="Proteomes" id="UP000013827">
    <property type="component" value="Unassembled WGS sequence"/>
</dbReference>
<dbReference type="STRING" id="2903.R1FET8"/>
<dbReference type="HOGENOM" id="CLU_020019_7_0_1"/>
<accession>A0A0D3KP55</accession>
<name>A0A0D3KP55_EMIH1</name>
<dbReference type="PANTHER" id="PTHR19139">
    <property type="entry name" value="AQUAPORIN TRANSPORTER"/>
    <property type="match status" value="1"/>
</dbReference>
<dbReference type="Gene3D" id="1.20.1080.10">
    <property type="entry name" value="Glycerol uptake facilitator protein"/>
    <property type="match status" value="1"/>
</dbReference>
<dbReference type="PaxDb" id="2903-EOD37540"/>
<sequence length="291" mass="30245">MPIVAFDATPREPMPGRRDLLRGTLSEFVAMTLFVFFGCGAAASNAHFSDGDWDPASVTVIALQFGLAITVLVYATAHTSGGHVNAAVTLGLTVSGKCHPIRGAAYFIAQMLGSIAGAAILKGATHGDAGGEDLDRSGSLGSNGLQNASVNHHNAVAFEFVGTLVPHARGTFLLMYTVLETAVNGQSLCTDGEPSPPSPVCIPVTGCSINPTRSFGRGPPAVVSNTWDDHWVWWVGPCAGSLGATMVWLVMMSLEEPEVVTRRKTLAASPSAGSIDGRYTEKAPPGTLPAN</sequence>
<feature type="region of interest" description="Disordered" evidence="6">
    <location>
        <begin position="267"/>
        <end position="291"/>
    </location>
</feature>
<dbReference type="PRINTS" id="PR00783">
    <property type="entry name" value="MINTRINSICP"/>
</dbReference>
<evidence type="ECO:0000256" key="7">
    <source>
        <dbReference type="SAM" id="Phobius"/>
    </source>
</evidence>
<evidence type="ECO:0000256" key="3">
    <source>
        <dbReference type="ARBA" id="ARBA00022989"/>
    </source>
</evidence>
<keyword evidence="3 7" id="KW-1133">Transmembrane helix</keyword>
<evidence type="ECO:0008006" key="10">
    <source>
        <dbReference type="Google" id="ProtNLM"/>
    </source>
</evidence>
<dbReference type="InterPro" id="IPR023271">
    <property type="entry name" value="Aquaporin-like"/>
</dbReference>
<dbReference type="GO" id="GO:0015250">
    <property type="term" value="F:water channel activity"/>
    <property type="evidence" value="ECO:0007669"/>
    <property type="project" value="TreeGrafter"/>
</dbReference>
<keyword evidence="4 7" id="KW-0472">Membrane</keyword>
<evidence type="ECO:0000256" key="4">
    <source>
        <dbReference type="ARBA" id="ARBA00023136"/>
    </source>
</evidence>
<dbReference type="EnsemblProtists" id="EOD37540">
    <property type="protein sequence ID" value="EOD37540"/>
    <property type="gene ID" value="EMIHUDRAFT_454880"/>
</dbReference>
<feature type="transmembrane region" description="Helical" evidence="7">
    <location>
        <begin position="231"/>
        <end position="254"/>
    </location>
</feature>
<dbReference type="KEGG" id="ehx:EMIHUDRAFT_454880"/>
<dbReference type="RefSeq" id="XP_005789969.1">
    <property type="nucleotide sequence ID" value="XM_005789912.1"/>
</dbReference>
<proteinExistence type="inferred from homology"/>
<reference evidence="8" key="2">
    <citation type="submission" date="2024-10" db="UniProtKB">
        <authorList>
            <consortium name="EnsemblProtists"/>
        </authorList>
    </citation>
    <scope>IDENTIFICATION</scope>
</reference>
<evidence type="ECO:0000313" key="9">
    <source>
        <dbReference type="Proteomes" id="UP000013827"/>
    </source>
</evidence>
<protein>
    <recommendedName>
        <fullName evidence="10">Aquaporin</fullName>
    </recommendedName>
</protein>
<keyword evidence="2 5" id="KW-0812">Transmembrane</keyword>
<evidence type="ECO:0000256" key="1">
    <source>
        <dbReference type="ARBA" id="ARBA00004141"/>
    </source>
</evidence>
<dbReference type="SUPFAM" id="SSF81338">
    <property type="entry name" value="Aquaporin-like"/>
    <property type="match status" value="1"/>
</dbReference>
<organism evidence="8 9">
    <name type="scientific">Emiliania huxleyi (strain CCMP1516)</name>
    <dbReference type="NCBI Taxonomy" id="280463"/>
    <lineage>
        <taxon>Eukaryota</taxon>
        <taxon>Haptista</taxon>
        <taxon>Haptophyta</taxon>
        <taxon>Prymnesiophyceae</taxon>
        <taxon>Isochrysidales</taxon>
        <taxon>Noelaerhabdaceae</taxon>
        <taxon>Emiliania</taxon>
    </lineage>
</organism>
<dbReference type="AlphaFoldDB" id="A0A0D3KP55"/>
<dbReference type="InterPro" id="IPR034294">
    <property type="entry name" value="Aquaporin_transptr"/>
</dbReference>
<comment type="subcellular location">
    <subcellularLocation>
        <location evidence="1">Membrane</location>
        <topology evidence="1">Multi-pass membrane protein</topology>
    </subcellularLocation>
</comment>
<reference evidence="9" key="1">
    <citation type="journal article" date="2013" name="Nature">
        <title>Pan genome of the phytoplankton Emiliania underpins its global distribution.</title>
        <authorList>
            <person name="Read B.A."/>
            <person name="Kegel J."/>
            <person name="Klute M.J."/>
            <person name="Kuo A."/>
            <person name="Lefebvre S.C."/>
            <person name="Maumus F."/>
            <person name="Mayer C."/>
            <person name="Miller J."/>
            <person name="Monier A."/>
            <person name="Salamov A."/>
            <person name="Young J."/>
            <person name="Aguilar M."/>
            <person name="Claverie J.M."/>
            <person name="Frickenhaus S."/>
            <person name="Gonzalez K."/>
            <person name="Herman E.K."/>
            <person name="Lin Y.C."/>
            <person name="Napier J."/>
            <person name="Ogata H."/>
            <person name="Sarno A.F."/>
            <person name="Shmutz J."/>
            <person name="Schroeder D."/>
            <person name="de Vargas C."/>
            <person name="Verret F."/>
            <person name="von Dassow P."/>
            <person name="Valentin K."/>
            <person name="Van de Peer Y."/>
            <person name="Wheeler G."/>
            <person name="Dacks J.B."/>
            <person name="Delwiche C.F."/>
            <person name="Dyhrman S.T."/>
            <person name="Glockner G."/>
            <person name="John U."/>
            <person name="Richards T."/>
            <person name="Worden A.Z."/>
            <person name="Zhang X."/>
            <person name="Grigoriev I.V."/>
            <person name="Allen A.E."/>
            <person name="Bidle K."/>
            <person name="Borodovsky M."/>
            <person name="Bowler C."/>
            <person name="Brownlee C."/>
            <person name="Cock J.M."/>
            <person name="Elias M."/>
            <person name="Gladyshev V.N."/>
            <person name="Groth M."/>
            <person name="Guda C."/>
            <person name="Hadaegh A."/>
            <person name="Iglesias-Rodriguez M.D."/>
            <person name="Jenkins J."/>
            <person name="Jones B.M."/>
            <person name="Lawson T."/>
            <person name="Leese F."/>
            <person name="Lindquist E."/>
            <person name="Lobanov A."/>
            <person name="Lomsadze A."/>
            <person name="Malik S.B."/>
            <person name="Marsh M.E."/>
            <person name="Mackinder L."/>
            <person name="Mock T."/>
            <person name="Mueller-Roeber B."/>
            <person name="Pagarete A."/>
            <person name="Parker M."/>
            <person name="Probert I."/>
            <person name="Quesneville H."/>
            <person name="Raines C."/>
            <person name="Rensing S.A."/>
            <person name="Riano-Pachon D.M."/>
            <person name="Richier S."/>
            <person name="Rokitta S."/>
            <person name="Shiraiwa Y."/>
            <person name="Soanes D.M."/>
            <person name="van der Giezen M."/>
            <person name="Wahlund T.M."/>
            <person name="Williams B."/>
            <person name="Wilson W."/>
            <person name="Wolfe G."/>
            <person name="Wurch L.L."/>
        </authorList>
    </citation>
    <scope>NUCLEOTIDE SEQUENCE</scope>
</reference>
<dbReference type="eggNOG" id="KOG0223">
    <property type="taxonomic scope" value="Eukaryota"/>
</dbReference>
<keyword evidence="5" id="KW-0813">Transport</keyword>
<feature type="transmembrane region" description="Helical" evidence="7">
    <location>
        <begin position="104"/>
        <end position="121"/>
    </location>
</feature>
<evidence type="ECO:0000256" key="5">
    <source>
        <dbReference type="RuleBase" id="RU000477"/>
    </source>
</evidence>
<comment type="similarity">
    <text evidence="5">Belongs to the MIP/aquaporin (TC 1.A.8) family.</text>
</comment>
<dbReference type="InterPro" id="IPR000425">
    <property type="entry name" value="MIP"/>
</dbReference>
<evidence type="ECO:0000313" key="8">
    <source>
        <dbReference type="EnsemblProtists" id="EOD37540"/>
    </source>
</evidence>
<evidence type="ECO:0000256" key="6">
    <source>
        <dbReference type="SAM" id="MobiDB-lite"/>
    </source>
</evidence>
<keyword evidence="9" id="KW-1185">Reference proteome</keyword>
<evidence type="ECO:0000256" key="2">
    <source>
        <dbReference type="ARBA" id="ARBA00022692"/>
    </source>
</evidence>
<dbReference type="GeneID" id="17282810"/>
<dbReference type="Pfam" id="PF00230">
    <property type="entry name" value="MIP"/>
    <property type="match status" value="1"/>
</dbReference>
<dbReference type="PANTHER" id="PTHR19139:SF284">
    <property type="entry name" value="AQUAPORIN"/>
    <property type="match status" value="1"/>
</dbReference>
<feature type="transmembrane region" description="Helical" evidence="7">
    <location>
        <begin position="20"/>
        <end position="43"/>
    </location>
</feature>
<dbReference type="GO" id="GO:0005886">
    <property type="term" value="C:plasma membrane"/>
    <property type="evidence" value="ECO:0007669"/>
    <property type="project" value="TreeGrafter"/>
</dbReference>
<feature type="transmembrane region" description="Helical" evidence="7">
    <location>
        <begin position="55"/>
        <end position="75"/>
    </location>
</feature>